<dbReference type="EMBL" id="LBWK01000002">
    <property type="protein sequence ID" value="KKR05543.1"/>
    <property type="molecule type" value="Genomic_DNA"/>
</dbReference>
<name>A0A0G0MQX9_9BACT</name>
<comment type="caution">
    <text evidence="1">The sequence shown here is derived from an EMBL/GenBank/DDBJ whole genome shotgun (WGS) entry which is preliminary data.</text>
</comment>
<dbReference type="Proteomes" id="UP000034799">
    <property type="component" value="Unassembled WGS sequence"/>
</dbReference>
<dbReference type="STRING" id="1619100.UT34_C0002G0050"/>
<protein>
    <submittedName>
        <fullName evidence="1">Uncharacterized protein</fullName>
    </submittedName>
</protein>
<sequence length="107" mass="12427">MDKETAFTTTWPWWRKDHKVTMLVLSNHEMGKKDADFWYIAINTPDNELLFPLFEAKEGTEEMAKQVHMAAVTIVKGTNDSLLIMDRINAKVEEITKEGREGRLPIY</sequence>
<evidence type="ECO:0000313" key="1">
    <source>
        <dbReference type="EMBL" id="KKR05543.1"/>
    </source>
</evidence>
<proteinExistence type="predicted"/>
<evidence type="ECO:0000313" key="2">
    <source>
        <dbReference type="Proteomes" id="UP000034799"/>
    </source>
</evidence>
<dbReference type="AlphaFoldDB" id="A0A0G0MQX9"/>
<accession>A0A0G0MQX9</accession>
<reference evidence="1 2" key="1">
    <citation type="journal article" date="2015" name="Nature">
        <title>rRNA introns, odd ribosomes, and small enigmatic genomes across a large radiation of phyla.</title>
        <authorList>
            <person name="Brown C.T."/>
            <person name="Hug L.A."/>
            <person name="Thomas B.C."/>
            <person name="Sharon I."/>
            <person name="Castelle C.J."/>
            <person name="Singh A."/>
            <person name="Wilkins M.J."/>
            <person name="Williams K.H."/>
            <person name="Banfield J.F."/>
        </authorList>
    </citation>
    <scope>NUCLEOTIDE SEQUENCE [LARGE SCALE GENOMIC DNA]</scope>
</reference>
<organism evidence="1 2">
    <name type="scientific">candidate division WS6 bacterium GW2011_GWF2_39_15</name>
    <dbReference type="NCBI Taxonomy" id="1619100"/>
    <lineage>
        <taxon>Bacteria</taxon>
        <taxon>Candidatus Dojkabacteria</taxon>
    </lineage>
</organism>
<gene>
    <name evidence="1" type="ORF">UT34_C0002G0050</name>
</gene>